<dbReference type="InterPro" id="IPR036047">
    <property type="entry name" value="F-box-like_dom_sf"/>
</dbReference>
<dbReference type="InterPro" id="IPR055411">
    <property type="entry name" value="LRR_FXL15/At3g58940/PEG3-like"/>
</dbReference>
<dbReference type="Gene3D" id="3.80.10.10">
    <property type="entry name" value="Ribonuclease Inhibitor"/>
    <property type="match status" value="1"/>
</dbReference>
<dbReference type="Gramene" id="OMO80265">
    <property type="protein sequence ID" value="OMO80265"/>
    <property type="gene ID" value="CCACVL1_13050"/>
</dbReference>
<dbReference type="InterPro" id="IPR050232">
    <property type="entry name" value="FBL13/AtMIF1-like"/>
</dbReference>
<dbReference type="AlphaFoldDB" id="A0A1R3ICI6"/>
<dbReference type="Pfam" id="PF24758">
    <property type="entry name" value="LRR_At5g56370"/>
    <property type="match status" value="1"/>
</dbReference>
<proteinExistence type="predicted"/>
<dbReference type="OrthoDB" id="612216at2759"/>
<accession>A0A1R3ICI6</accession>
<dbReference type="STRING" id="210143.A0A1R3ICI6"/>
<dbReference type="Gene3D" id="1.20.1280.50">
    <property type="match status" value="1"/>
</dbReference>
<comment type="caution">
    <text evidence="2">The sequence shown here is derived from an EMBL/GenBank/DDBJ whole genome shotgun (WGS) entry which is preliminary data.</text>
</comment>
<dbReference type="Proteomes" id="UP000188268">
    <property type="component" value="Unassembled WGS sequence"/>
</dbReference>
<evidence type="ECO:0000313" key="3">
    <source>
        <dbReference type="Proteomes" id="UP000188268"/>
    </source>
</evidence>
<protein>
    <recommendedName>
        <fullName evidence="1">F-box domain-containing protein</fullName>
    </recommendedName>
</protein>
<evidence type="ECO:0000313" key="2">
    <source>
        <dbReference type="EMBL" id="OMO80265.1"/>
    </source>
</evidence>
<dbReference type="SUPFAM" id="SSF52047">
    <property type="entry name" value="RNI-like"/>
    <property type="match status" value="1"/>
</dbReference>
<dbReference type="PROSITE" id="PS50181">
    <property type="entry name" value="FBOX"/>
    <property type="match status" value="1"/>
</dbReference>
<dbReference type="PANTHER" id="PTHR31900:SF30">
    <property type="entry name" value="SUPERFAMILY PROTEIN, PUTATIVE-RELATED"/>
    <property type="match status" value="1"/>
</dbReference>
<dbReference type="EMBL" id="AWWV01010315">
    <property type="protein sequence ID" value="OMO80265.1"/>
    <property type="molecule type" value="Genomic_DNA"/>
</dbReference>
<organism evidence="2 3">
    <name type="scientific">Corchorus capsularis</name>
    <name type="common">Jute</name>
    <dbReference type="NCBI Taxonomy" id="210143"/>
    <lineage>
        <taxon>Eukaryota</taxon>
        <taxon>Viridiplantae</taxon>
        <taxon>Streptophyta</taxon>
        <taxon>Embryophyta</taxon>
        <taxon>Tracheophyta</taxon>
        <taxon>Spermatophyta</taxon>
        <taxon>Magnoliopsida</taxon>
        <taxon>eudicotyledons</taxon>
        <taxon>Gunneridae</taxon>
        <taxon>Pentapetalae</taxon>
        <taxon>rosids</taxon>
        <taxon>malvids</taxon>
        <taxon>Malvales</taxon>
        <taxon>Malvaceae</taxon>
        <taxon>Grewioideae</taxon>
        <taxon>Apeibeae</taxon>
        <taxon>Corchorus</taxon>
    </lineage>
</organism>
<keyword evidence="3" id="KW-1185">Reference proteome</keyword>
<dbReference type="SUPFAM" id="SSF81383">
    <property type="entry name" value="F-box domain"/>
    <property type="match status" value="1"/>
</dbReference>
<dbReference type="OMA" id="VRFPSCL"/>
<dbReference type="PANTHER" id="PTHR31900">
    <property type="entry name" value="F-BOX/RNI SUPERFAMILY PROTEIN-RELATED"/>
    <property type="match status" value="1"/>
</dbReference>
<name>A0A1R3ICI6_COCAP</name>
<feature type="domain" description="F-box" evidence="1">
    <location>
        <begin position="14"/>
        <end position="68"/>
    </location>
</feature>
<dbReference type="InterPro" id="IPR001810">
    <property type="entry name" value="F-box_dom"/>
</dbReference>
<reference evidence="2 3" key="1">
    <citation type="submission" date="2013-09" db="EMBL/GenBank/DDBJ databases">
        <title>Corchorus capsularis genome sequencing.</title>
        <authorList>
            <person name="Alam M."/>
            <person name="Haque M.S."/>
            <person name="Islam M.S."/>
            <person name="Emdad E.M."/>
            <person name="Islam M.M."/>
            <person name="Ahmed B."/>
            <person name="Halim A."/>
            <person name="Hossen Q.M.M."/>
            <person name="Hossain M.Z."/>
            <person name="Ahmed R."/>
            <person name="Khan M.M."/>
            <person name="Islam R."/>
            <person name="Rashid M.M."/>
            <person name="Khan S.A."/>
            <person name="Rahman M.S."/>
            <person name="Alam M."/>
        </authorList>
    </citation>
    <scope>NUCLEOTIDE SEQUENCE [LARGE SCALE GENOMIC DNA]</scope>
    <source>
        <strain evidence="3">cv. CVL-1</strain>
        <tissue evidence="2">Whole seedling</tissue>
    </source>
</reference>
<dbReference type="InterPro" id="IPR053781">
    <property type="entry name" value="F-box_AtFBL13-like"/>
</dbReference>
<evidence type="ECO:0000259" key="1">
    <source>
        <dbReference type="PROSITE" id="PS50181"/>
    </source>
</evidence>
<dbReference type="InterPro" id="IPR032675">
    <property type="entry name" value="LRR_dom_sf"/>
</dbReference>
<dbReference type="Pfam" id="PF00646">
    <property type="entry name" value="F-box"/>
    <property type="match status" value="1"/>
</dbReference>
<sequence>MADSTSLSLKADQDDRISDLPDALIHRILSFLPTKMVVATSLLSKRWVSVWTSVPALDFHDSYIYRRCLEAKMKFMQFVYNALLRNKSGSVERFRLHCNANYGQSCINAWICSAAVDRGLQEADISVSKAGGEESLLKLPSGLFLVKTLKILKLEGDIMVDLRGPISLPSLKILHLRLVNYANDECLGSLLSGCLVLQELVVVERKTVNLNISSPSLESLSLTTIGSTSSQHKVKVNIDAPALKQFKLQTQIKLDLYVNLSCLITADIMGGSQGGTQLLAALSRVKSLRFLRIDHLAFAVAAGSFPSFVNLTRLELYNANWVVVSQFLQHSNKLETLDVGTSMMFTKLIPGVNCWTQPDEVPLCFMSCLTKSVEDNGNTHRNIFVFRFKALHSQEIVDDVQVLADLSTLIQMKAQFLILMAWVRSSSVHFPSGFLAM</sequence>
<gene>
    <name evidence="2" type="ORF">CCACVL1_13050</name>
</gene>
<dbReference type="CDD" id="cd22160">
    <property type="entry name" value="F-box_AtFBL13-like"/>
    <property type="match status" value="1"/>
</dbReference>